<comment type="caution">
    <text evidence="6">The sequence shown here is derived from an EMBL/GenBank/DDBJ whole genome shotgun (WGS) entry which is preliminary data.</text>
</comment>
<sequence>MSSDESWQPDYDVVVAGGGAAGVGAAIGAALTGAKVCLVEKYGFLGGAATNAQVLAYCGFFQQAPEPIQAVAGAGELVLEELRRHGLDAKPYRSPTTGNWIILLDPEVLKLSLDRICAEHGIDVLLHTRVASVSRTGRHLESVMLAGMDGRRRVIANAFVDASGDANLALLAGVECQTGDDNGHLQAVTMPLRIGGLAPGTRIDRQVIIATTEKYNETTDLKINRSDGGIYTRVPGSDDFWWLTVDLPIEDLSSSSFTRAEQQGRVMAHGLVKALRDHVTGFEDAYLAQTGPQIGIRESRHPKARYRMTFDDVVSGRTCDFPIARAAWPIELHGEAGKPIYHSVGGAGYCHVPLDAITADGLDNLWYAGRTIGADGRAYGSIRVMGTAFATGEAAGTAAALSASSAKPATAQAVNKALAERGALL</sequence>
<dbReference type="EMBL" id="JAICBX010000001">
    <property type="protein sequence ID" value="MBW8636862.1"/>
    <property type="molecule type" value="Genomic_DNA"/>
</dbReference>
<accession>A0AAE3D0B4</accession>
<dbReference type="GO" id="GO:0051539">
    <property type="term" value="F:4 iron, 4 sulfur cluster binding"/>
    <property type="evidence" value="ECO:0007669"/>
    <property type="project" value="UniProtKB-KW"/>
</dbReference>
<dbReference type="GO" id="GO:0016491">
    <property type="term" value="F:oxidoreductase activity"/>
    <property type="evidence" value="ECO:0007669"/>
    <property type="project" value="UniProtKB-KW"/>
</dbReference>
<dbReference type="AlphaFoldDB" id="A0AAE3D0B4"/>
<dbReference type="InterPro" id="IPR036188">
    <property type="entry name" value="FAD/NAD-bd_sf"/>
</dbReference>
<keyword evidence="2" id="KW-0479">Metal-binding</keyword>
<dbReference type="Proteomes" id="UP001196509">
    <property type="component" value="Unassembled WGS sequence"/>
</dbReference>
<evidence type="ECO:0000256" key="4">
    <source>
        <dbReference type="ARBA" id="ARBA00023004"/>
    </source>
</evidence>
<dbReference type="Pfam" id="PF12831">
    <property type="entry name" value="FAD_oxidored"/>
    <property type="match status" value="1"/>
</dbReference>
<evidence type="ECO:0000313" key="7">
    <source>
        <dbReference type="Proteomes" id="UP001196509"/>
    </source>
</evidence>
<protein>
    <submittedName>
        <fullName evidence="6">FAD-dependent oxidoreductase</fullName>
    </submittedName>
</protein>
<keyword evidence="1" id="KW-0004">4Fe-4S</keyword>
<dbReference type="GO" id="GO:0046872">
    <property type="term" value="F:metal ion binding"/>
    <property type="evidence" value="ECO:0007669"/>
    <property type="project" value="UniProtKB-KW"/>
</dbReference>
<keyword evidence="5" id="KW-0411">Iron-sulfur</keyword>
<gene>
    <name evidence="6" type="ORF">K1W69_06655</name>
</gene>
<evidence type="ECO:0000256" key="1">
    <source>
        <dbReference type="ARBA" id="ARBA00022485"/>
    </source>
</evidence>
<keyword evidence="4" id="KW-0408">Iron</keyword>
<dbReference type="InterPro" id="IPR039650">
    <property type="entry name" value="HdrA-like"/>
</dbReference>
<dbReference type="PANTHER" id="PTHR43498:SF1">
    <property type="entry name" value="COB--COM HETERODISULFIDE REDUCTASE IRON-SULFUR SUBUNIT A"/>
    <property type="match status" value="1"/>
</dbReference>
<proteinExistence type="predicted"/>
<evidence type="ECO:0000256" key="3">
    <source>
        <dbReference type="ARBA" id="ARBA00023002"/>
    </source>
</evidence>
<reference evidence="6" key="1">
    <citation type="submission" date="2021-08" db="EMBL/GenBank/DDBJ databases">
        <title>Hoeflea bacterium WL0058 sp. nov., isolated from the sediment.</title>
        <authorList>
            <person name="Wang L."/>
            <person name="Zhang D."/>
        </authorList>
    </citation>
    <scope>NUCLEOTIDE SEQUENCE</scope>
    <source>
        <strain evidence="6">WL0058</strain>
    </source>
</reference>
<keyword evidence="7" id="KW-1185">Reference proteome</keyword>
<evidence type="ECO:0000313" key="6">
    <source>
        <dbReference type="EMBL" id="MBW8636862.1"/>
    </source>
</evidence>
<evidence type="ECO:0000256" key="2">
    <source>
        <dbReference type="ARBA" id="ARBA00022723"/>
    </source>
</evidence>
<dbReference type="Gene3D" id="3.50.50.60">
    <property type="entry name" value="FAD/NAD(P)-binding domain"/>
    <property type="match status" value="1"/>
</dbReference>
<keyword evidence="3" id="KW-0560">Oxidoreductase</keyword>
<evidence type="ECO:0000256" key="5">
    <source>
        <dbReference type="ARBA" id="ARBA00023014"/>
    </source>
</evidence>
<organism evidence="6 7">
    <name type="scientific">Flavimaribacter sediminis</name>
    <dbReference type="NCBI Taxonomy" id="2865987"/>
    <lineage>
        <taxon>Bacteria</taxon>
        <taxon>Pseudomonadati</taxon>
        <taxon>Pseudomonadota</taxon>
        <taxon>Alphaproteobacteria</taxon>
        <taxon>Hyphomicrobiales</taxon>
        <taxon>Rhizobiaceae</taxon>
        <taxon>Flavimaribacter</taxon>
    </lineage>
</organism>
<dbReference type="RefSeq" id="WP_220227508.1">
    <property type="nucleotide sequence ID" value="NZ_JAICBX010000001.1"/>
</dbReference>
<dbReference type="SUPFAM" id="SSF51905">
    <property type="entry name" value="FAD/NAD(P)-binding domain"/>
    <property type="match status" value="1"/>
</dbReference>
<dbReference type="PANTHER" id="PTHR43498">
    <property type="entry name" value="FERREDOXIN:COB-COM HETERODISULFIDE REDUCTASE SUBUNIT A"/>
    <property type="match status" value="1"/>
</dbReference>
<name>A0AAE3D0B4_9HYPH</name>